<reference evidence="2" key="1">
    <citation type="journal article" date="2014" name="Front. Microbiol.">
        <title>High frequency of phylogenetically diverse reductive dehalogenase-homologous genes in deep subseafloor sedimentary metagenomes.</title>
        <authorList>
            <person name="Kawai M."/>
            <person name="Futagami T."/>
            <person name="Toyoda A."/>
            <person name="Takaki Y."/>
            <person name="Nishi S."/>
            <person name="Hori S."/>
            <person name="Arai W."/>
            <person name="Tsubouchi T."/>
            <person name="Morono Y."/>
            <person name="Uchiyama I."/>
            <person name="Ito T."/>
            <person name="Fujiyama A."/>
            <person name="Inagaki F."/>
            <person name="Takami H."/>
        </authorList>
    </citation>
    <scope>NUCLEOTIDE SEQUENCE</scope>
    <source>
        <strain evidence="2">Expedition CK06-06</strain>
    </source>
</reference>
<accession>X0VQP8</accession>
<dbReference type="AlphaFoldDB" id="X0VQP8"/>
<evidence type="ECO:0000313" key="2">
    <source>
        <dbReference type="EMBL" id="GAG14803.1"/>
    </source>
</evidence>
<name>X0VQP8_9ZZZZ</name>
<protein>
    <submittedName>
        <fullName evidence="2">Uncharacterized protein</fullName>
    </submittedName>
</protein>
<evidence type="ECO:0000256" key="1">
    <source>
        <dbReference type="SAM" id="MobiDB-lite"/>
    </source>
</evidence>
<feature type="compositionally biased region" description="Basic and acidic residues" evidence="1">
    <location>
        <begin position="83"/>
        <end position="94"/>
    </location>
</feature>
<dbReference type="EMBL" id="BARS01035029">
    <property type="protein sequence ID" value="GAG14803.1"/>
    <property type="molecule type" value="Genomic_DNA"/>
</dbReference>
<dbReference type="InterPro" id="IPR006448">
    <property type="entry name" value="Phage_term_ssu_P27"/>
</dbReference>
<proteinExistence type="predicted"/>
<gene>
    <name evidence="2" type="ORF">S01H1_54038</name>
</gene>
<feature type="region of interest" description="Disordered" evidence="1">
    <location>
        <begin position="72"/>
        <end position="94"/>
    </location>
</feature>
<dbReference type="Pfam" id="PF05119">
    <property type="entry name" value="Terminase_4"/>
    <property type="match status" value="1"/>
</dbReference>
<dbReference type="NCBIfam" id="TIGR01558">
    <property type="entry name" value="sm_term_P27"/>
    <property type="match status" value="1"/>
</dbReference>
<sequence length="94" mass="10123">MPALAAYAESFSRWAEAVEMVQGEGMMAVGGKTGHLYQNAYVGMASTAMKQMMNIATEFGMTPSSRVRVTVEKGTSAKGDGNSYERWKSGEQTS</sequence>
<comment type="caution">
    <text evidence="2">The sequence shown here is derived from an EMBL/GenBank/DDBJ whole genome shotgun (WGS) entry which is preliminary data.</text>
</comment>
<organism evidence="2">
    <name type="scientific">marine sediment metagenome</name>
    <dbReference type="NCBI Taxonomy" id="412755"/>
    <lineage>
        <taxon>unclassified sequences</taxon>
        <taxon>metagenomes</taxon>
        <taxon>ecological metagenomes</taxon>
    </lineage>
</organism>